<dbReference type="AlphaFoldDB" id="A0A1B8B0J9"/>
<comment type="caution">
    <text evidence="2">The sequence shown here is derived from an EMBL/GenBank/DDBJ whole genome shotgun (WGS) entry which is preliminary data.</text>
</comment>
<evidence type="ECO:0000313" key="3">
    <source>
        <dbReference type="Proteomes" id="UP000091967"/>
    </source>
</evidence>
<reference evidence="2 3" key="1">
    <citation type="submission" date="2016-06" db="EMBL/GenBank/DDBJ databases">
        <title>Living apart together: crosstalk between the core and supernumerary genomes in a fungal plant pathogen.</title>
        <authorList>
            <person name="Vanheule A."/>
            <person name="Audenaert K."/>
            <person name="Warris S."/>
            <person name="Van De Geest H."/>
            <person name="Schijlen E."/>
            <person name="Hofte M."/>
            <person name="De Saeger S."/>
            <person name="Haesaert G."/>
            <person name="Waalwijk C."/>
            <person name="Van Der Lee T."/>
        </authorList>
    </citation>
    <scope>NUCLEOTIDE SEQUENCE [LARGE SCALE GENOMIC DNA]</scope>
    <source>
        <strain evidence="2 3">2516</strain>
    </source>
</reference>
<feature type="signal peptide" evidence="1">
    <location>
        <begin position="1"/>
        <end position="26"/>
    </location>
</feature>
<feature type="chain" id="PRO_5008603533" description="HNH nuclease domain-containing protein" evidence="1">
    <location>
        <begin position="27"/>
        <end position="248"/>
    </location>
</feature>
<sequence>MHVFIEFPHLPIVCQKLIWLIALVAAVEEPYKCVRLDCSELIVTYPLALPFVNKLAREVVEDCLTPAVVDAKYQKANGKYNYMRRMTHKDVLYIPPNRICVFENAFYDIYDDLCKNNDSGMPVITHTNIAKYAFSINTFRDESRLPFSLHFNTSRIDICIVWGDTQPDFLGSWTLDLFGDGSVAWRPHEFTRLHYQSPYISNPADELMNPADELMWRATCTNTATSHLREIGQLVVVIPVLARRIEWS</sequence>
<evidence type="ECO:0000313" key="2">
    <source>
        <dbReference type="EMBL" id="OBS26259.1"/>
    </source>
</evidence>
<keyword evidence="1" id="KW-0732">Signal</keyword>
<organism evidence="2 3">
    <name type="scientific">Fusarium poae</name>
    <dbReference type="NCBI Taxonomy" id="36050"/>
    <lineage>
        <taxon>Eukaryota</taxon>
        <taxon>Fungi</taxon>
        <taxon>Dikarya</taxon>
        <taxon>Ascomycota</taxon>
        <taxon>Pezizomycotina</taxon>
        <taxon>Sordariomycetes</taxon>
        <taxon>Hypocreomycetidae</taxon>
        <taxon>Hypocreales</taxon>
        <taxon>Nectriaceae</taxon>
        <taxon>Fusarium</taxon>
    </lineage>
</organism>
<evidence type="ECO:0000256" key="1">
    <source>
        <dbReference type="SAM" id="SignalP"/>
    </source>
</evidence>
<name>A0A1B8B0J9_FUSPO</name>
<proteinExistence type="predicted"/>
<keyword evidence="3" id="KW-1185">Reference proteome</keyword>
<accession>A0A1B8B0J9</accession>
<gene>
    <name evidence="2" type="ORF">FPOA_00199</name>
</gene>
<protein>
    <recommendedName>
        <fullName evidence="4">HNH nuclease domain-containing protein</fullName>
    </recommendedName>
</protein>
<evidence type="ECO:0008006" key="4">
    <source>
        <dbReference type="Google" id="ProtNLM"/>
    </source>
</evidence>
<dbReference type="EMBL" id="LYXU01000001">
    <property type="protein sequence ID" value="OBS26259.1"/>
    <property type="molecule type" value="Genomic_DNA"/>
</dbReference>
<dbReference type="Proteomes" id="UP000091967">
    <property type="component" value="Unassembled WGS sequence"/>
</dbReference>